<accession>A0ABV5MMA5</accession>
<evidence type="ECO:0000313" key="1">
    <source>
        <dbReference type="EMBL" id="MFB9450005.1"/>
    </source>
</evidence>
<organism evidence="1 2">
    <name type="scientific">Dactylosporangium vinaceum</name>
    <dbReference type="NCBI Taxonomy" id="53362"/>
    <lineage>
        <taxon>Bacteria</taxon>
        <taxon>Bacillati</taxon>
        <taxon>Actinomycetota</taxon>
        <taxon>Actinomycetes</taxon>
        <taxon>Micromonosporales</taxon>
        <taxon>Micromonosporaceae</taxon>
        <taxon>Dactylosporangium</taxon>
    </lineage>
</organism>
<dbReference type="RefSeq" id="WP_223093401.1">
    <property type="nucleotide sequence ID" value="NZ_CP061913.1"/>
</dbReference>
<gene>
    <name evidence="1" type="ORF">ACFFTR_43595</name>
</gene>
<dbReference type="Proteomes" id="UP001589608">
    <property type="component" value="Unassembled WGS sequence"/>
</dbReference>
<evidence type="ECO:0000313" key="2">
    <source>
        <dbReference type="Proteomes" id="UP001589608"/>
    </source>
</evidence>
<evidence type="ECO:0008006" key="3">
    <source>
        <dbReference type="Google" id="ProtNLM"/>
    </source>
</evidence>
<keyword evidence="2" id="KW-1185">Reference proteome</keyword>
<reference evidence="1 2" key="1">
    <citation type="submission" date="2024-09" db="EMBL/GenBank/DDBJ databases">
        <authorList>
            <person name="Sun Q."/>
            <person name="Mori K."/>
        </authorList>
    </citation>
    <scope>NUCLEOTIDE SEQUENCE [LARGE SCALE GENOMIC DNA]</scope>
    <source>
        <strain evidence="1 2">JCM 3307</strain>
    </source>
</reference>
<comment type="caution">
    <text evidence="1">The sequence shown here is derived from an EMBL/GenBank/DDBJ whole genome shotgun (WGS) entry which is preliminary data.</text>
</comment>
<name>A0ABV5MMA5_9ACTN</name>
<dbReference type="EMBL" id="JBHMCA010000070">
    <property type="protein sequence ID" value="MFB9450005.1"/>
    <property type="molecule type" value="Genomic_DNA"/>
</dbReference>
<proteinExistence type="predicted"/>
<sequence length="85" mass="8936">MTKFLLLHAEGSAPPADLGGELLDAGRLADPSLTVDVRGGCGSGLFRWYWLIDVESAERAAQIATAAGGPVSVCRLMTDHLDPDL</sequence>
<protein>
    <recommendedName>
        <fullName evidence="3">YCII-related domain-containing protein</fullName>
    </recommendedName>
</protein>